<dbReference type="Gene3D" id="3.10.450.620">
    <property type="entry name" value="JHP933, nucleotidyltransferase-like core domain"/>
    <property type="match status" value="1"/>
</dbReference>
<dbReference type="Proteomes" id="UP000197587">
    <property type="component" value="Unassembled WGS sequence"/>
</dbReference>
<organism evidence="1 2">
    <name type="scientific">Kaistella haifensis DSM 19056</name>
    <dbReference type="NCBI Taxonomy" id="1450526"/>
    <lineage>
        <taxon>Bacteria</taxon>
        <taxon>Pseudomonadati</taxon>
        <taxon>Bacteroidota</taxon>
        <taxon>Flavobacteriia</taxon>
        <taxon>Flavobacteriales</taxon>
        <taxon>Weeksellaceae</taxon>
        <taxon>Chryseobacterium group</taxon>
        <taxon>Kaistella</taxon>
    </lineage>
</organism>
<dbReference type="RefSeq" id="WP_031501663.1">
    <property type="nucleotide sequence ID" value="NZ_JASZ02000035.1"/>
</dbReference>
<dbReference type="Pfam" id="PF08843">
    <property type="entry name" value="AbiEii"/>
    <property type="match status" value="1"/>
</dbReference>
<evidence type="ECO:0000313" key="1">
    <source>
        <dbReference type="EMBL" id="OWK97216.1"/>
    </source>
</evidence>
<dbReference type="EMBL" id="JASZ02000035">
    <property type="protein sequence ID" value="OWK97216.1"/>
    <property type="molecule type" value="Genomic_DNA"/>
</dbReference>
<reference evidence="1 2" key="2">
    <citation type="submission" date="2017-05" db="EMBL/GenBank/DDBJ databases">
        <title>Genome of Chryseobacterium haifense.</title>
        <authorList>
            <person name="Newman J.D."/>
        </authorList>
    </citation>
    <scope>NUCLEOTIDE SEQUENCE [LARGE SCALE GENOMIC DNA]</scope>
    <source>
        <strain evidence="1 2">DSM 19056</strain>
    </source>
</reference>
<dbReference type="InterPro" id="IPR014942">
    <property type="entry name" value="AbiEii"/>
</dbReference>
<dbReference type="GO" id="GO:0016740">
    <property type="term" value="F:transferase activity"/>
    <property type="evidence" value="ECO:0007669"/>
    <property type="project" value="UniProtKB-KW"/>
</dbReference>
<gene>
    <name evidence="1" type="ORF">AP75_12340</name>
</gene>
<keyword evidence="1" id="KW-0808">Transferase</keyword>
<keyword evidence="2" id="KW-1185">Reference proteome</keyword>
<dbReference type="AlphaFoldDB" id="A0A246B751"/>
<proteinExistence type="predicted"/>
<name>A0A246B751_9FLAO</name>
<comment type="caution">
    <text evidence="1">The sequence shown here is derived from an EMBL/GenBank/DDBJ whole genome shotgun (WGS) entry which is preliminary data.</text>
</comment>
<accession>A0A246B751</accession>
<protein>
    <submittedName>
        <fullName evidence="1">Nucleotidyl transferase AbiEii/AbiGii toxin family protein</fullName>
    </submittedName>
</protein>
<sequence length="332" mass="39196">MWHQQLTKEQRIETLNRLGLSTGYAPFAIEKDWWVCMVLRAVFQSKYKDQIIFKGGTSLSKAYQIIERFSEDVDLIIDRNLLGFSAEPGTITQMKKLRKTAGKFVISDFREELECQLKKLGISPNDYEIKYSEIVDDLSDPNHLELVYKSVMPQESYVQQKVLIEMGARAMTEPSERKMVQSFIEDYYQEAPFSLPPFEVLVTVPTKTFLEKILLLHEEFSKPKDRIRSERMSRHLFDLYQLYYTDYGKNALADDELFEKIVVFREKMNRSKWINYENHKKGFINIIPPKEVIKEWENDYKIMQSNMIVGESPSFEILIQTMEEIMKILNND</sequence>
<evidence type="ECO:0000313" key="2">
    <source>
        <dbReference type="Proteomes" id="UP000197587"/>
    </source>
</evidence>
<reference evidence="1 2" key="1">
    <citation type="submission" date="2014-01" db="EMBL/GenBank/DDBJ databases">
        <authorList>
            <consortium name="Genome Consortium for Active Teaching"/>
            <person name="Sontag T.C."/>
            <person name="Newman J.D."/>
        </authorList>
    </citation>
    <scope>NUCLEOTIDE SEQUENCE [LARGE SCALE GENOMIC DNA]</scope>
    <source>
        <strain evidence="1 2">DSM 19056</strain>
    </source>
</reference>